<dbReference type="Gene3D" id="2.30.30.40">
    <property type="entry name" value="SH3 Domains"/>
    <property type="match status" value="1"/>
</dbReference>
<evidence type="ECO:0000259" key="7">
    <source>
        <dbReference type="PROSITE" id="PS50002"/>
    </source>
</evidence>
<gene>
    <name evidence="8" type="ORF">SKAU_G00238110</name>
</gene>
<evidence type="ECO:0000313" key="9">
    <source>
        <dbReference type="Proteomes" id="UP001152622"/>
    </source>
</evidence>
<evidence type="ECO:0000256" key="5">
    <source>
        <dbReference type="ARBA" id="ARBA00040640"/>
    </source>
</evidence>
<feature type="non-terminal residue" evidence="8">
    <location>
        <position position="1"/>
    </location>
</feature>
<dbReference type="GO" id="GO:0005737">
    <property type="term" value="C:cytoplasm"/>
    <property type="evidence" value="ECO:0007669"/>
    <property type="project" value="TreeGrafter"/>
</dbReference>
<feature type="domain" description="SH3" evidence="7">
    <location>
        <begin position="73"/>
        <end position="133"/>
    </location>
</feature>
<dbReference type="GO" id="GO:0005085">
    <property type="term" value="F:guanyl-nucleotide exchange factor activity"/>
    <property type="evidence" value="ECO:0007669"/>
    <property type="project" value="TreeGrafter"/>
</dbReference>
<dbReference type="AlphaFoldDB" id="A0A9Q1F772"/>
<dbReference type="PROSITE" id="PS50002">
    <property type="entry name" value="SH3"/>
    <property type="match status" value="1"/>
</dbReference>
<dbReference type="GO" id="GO:0016477">
    <property type="term" value="P:cell migration"/>
    <property type="evidence" value="ECO:0007669"/>
    <property type="project" value="TreeGrafter"/>
</dbReference>
<dbReference type="InterPro" id="IPR036028">
    <property type="entry name" value="SH3-like_dom_sf"/>
</dbReference>
<proteinExistence type="predicted"/>
<name>A0A9Q1F772_SYNKA</name>
<dbReference type="PANTHER" id="PTHR45818:SF2">
    <property type="entry name" value="PROTO-ONCOGENE VAV"/>
    <property type="match status" value="1"/>
</dbReference>
<dbReference type="EMBL" id="JAINUF010000008">
    <property type="protein sequence ID" value="KAJ8352335.1"/>
    <property type="molecule type" value="Genomic_DNA"/>
</dbReference>
<sequence>FKVEIKHIKITSAEGLFRINEKKAFKGLIDLVEFYQTNTLKEYFKDLDTPLQFPFKQAEQSAGPPAPARHSVRYFGTARARYDFSARDRTELSLREGDTVKIISKKASNGWWKGEVYGRVGLFPANYVEEDYSDYC</sequence>
<organism evidence="8 9">
    <name type="scientific">Synaphobranchus kaupii</name>
    <name type="common">Kaup's arrowtooth eel</name>
    <dbReference type="NCBI Taxonomy" id="118154"/>
    <lineage>
        <taxon>Eukaryota</taxon>
        <taxon>Metazoa</taxon>
        <taxon>Chordata</taxon>
        <taxon>Craniata</taxon>
        <taxon>Vertebrata</taxon>
        <taxon>Euteleostomi</taxon>
        <taxon>Actinopterygii</taxon>
        <taxon>Neopterygii</taxon>
        <taxon>Teleostei</taxon>
        <taxon>Anguilliformes</taxon>
        <taxon>Synaphobranchidae</taxon>
        <taxon>Synaphobranchus</taxon>
    </lineage>
</organism>
<reference evidence="8" key="1">
    <citation type="journal article" date="2023" name="Science">
        <title>Genome structures resolve the early diversification of teleost fishes.</title>
        <authorList>
            <person name="Parey E."/>
            <person name="Louis A."/>
            <person name="Montfort J."/>
            <person name="Bouchez O."/>
            <person name="Roques C."/>
            <person name="Iampietro C."/>
            <person name="Lluch J."/>
            <person name="Castinel A."/>
            <person name="Donnadieu C."/>
            <person name="Desvignes T."/>
            <person name="Floi Bucao C."/>
            <person name="Jouanno E."/>
            <person name="Wen M."/>
            <person name="Mejri S."/>
            <person name="Dirks R."/>
            <person name="Jansen H."/>
            <person name="Henkel C."/>
            <person name="Chen W.J."/>
            <person name="Zahm M."/>
            <person name="Cabau C."/>
            <person name="Klopp C."/>
            <person name="Thompson A.W."/>
            <person name="Robinson-Rechavi M."/>
            <person name="Braasch I."/>
            <person name="Lecointre G."/>
            <person name="Bobe J."/>
            <person name="Postlethwait J.H."/>
            <person name="Berthelot C."/>
            <person name="Roest Crollius H."/>
            <person name="Guiguen Y."/>
        </authorList>
    </citation>
    <scope>NUCLEOTIDE SEQUENCE</scope>
    <source>
        <strain evidence="8">WJC10195</strain>
    </source>
</reference>
<dbReference type="SMART" id="SM00326">
    <property type="entry name" value="SH3"/>
    <property type="match status" value="1"/>
</dbReference>
<keyword evidence="1 6" id="KW-0728">SH3 domain</keyword>
<dbReference type="Proteomes" id="UP001152622">
    <property type="component" value="Chromosome 8"/>
</dbReference>
<dbReference type="Gene3D" id="3.30.505.10">
    <property type="entry name" value="SH2 domain"/>
    <property type="match status" value="1"/>
</dbReference>
<dbReference type="PANTHER" id="PTHR45818">
    <property type="entry name" value="PROTEIN VAV"/>
    <property type="match status" value="1"/>
</dbReference>
<dbReference type="SUPFAM" id="SSF50044">
    <property type="entry name" value="SH3-domain"/>
    <property type="match status" value="1"/>
</dbReference>
<dbReference type="OrthoDB" id="5340910at2759"/>
<dbReference type="PRINTS" id="PR00452">
    <property type="entry name" value="SH3DOMAIN"/>
</dbReference>
<evidence type="ECO:0000256" key="1">
    <source>
        <dbReference type="ARBA" id="ARBA00022443"/>
    </source>
</evidence>
<evidence type="ECO:0000313" key="8">
    <source>
        <dbReference type="EMBL" id="KAJ8352335.1"/>
    </source>
</evidence>
<dbReference type="InterPro" id="IPR001452">
    <property type="entry name" value="SH3_domain"/>
</dbReference>
<evidence type="ECO:0000256" key="4">
    <source>
        <dbReference type="ARBA" id="ARBA00037432"/>
    </source>
</evidence>
<keyword evidence="2" id="KW-0040">ANK repeat</keyword>
<protein>
    <recommendedName>
        <fullName evidence="5">Osteoclast-stimulating factor 1</fullName>
    </recommendedName>
</protein>
<keyword evidence="3" id="KW-0449">Lipoprotein</keyword>
<dbReference type="InterPro" id="IPR036860">
    <property type="entry name" value="SH2_dom_sf"/>
</dbReference>
<dbReference type="FunFam" id="2.30.30.40:FF:000072">
    <property type="entry name" value="Unconventional Myosin IB"/>
    <property type="match status" value="1"/>
</dbReference>
<comment type="caution">
    <text evidence="8">The sequence shown here is derived from an EMBL/GenBank/DDBJ whole genome shotgun (WGS) entry which is preliminary data.</text>
</comment>
<keyword evidence="9" id="KW-1185">Reference proteome</keyword>
<evidence type="ECO:0000256" key="3">
    <source>
        <dbReference type="ARBA" id="ARBA00023288"/>
    </source>
</evidence>
<dbReference type="Pfam" id="PF14604">
    <property type="entry name" value="SH3_9"/>
    <property type="match status" value="1"/>
</dbReference>
<evidence type="ECO:0000256" key="2">
    <source>
        <dbReference type="ARBA" id="ARBA00023043"/>
    </source>
</evidence>
<dbReference type="SUPFAM" id="SSF55550">
    <property type="entry name" value="SH2 domain"/>
    <property type="match status" value="1"/>
</dbReference>
<evidence type="ECO:0000256" key="6">
    <source>
        <dbReference type="PROSITE-ProRule" id="PRU00192"/>
    </source>
</evidence>
<accession>A0A9Q1F772</accession>
<comment type="function">
    <text evidence="4">Induces bone resorption, acting probably through a signaling cascade which results in the secretion of factor(s) enhancing osteoclast formation and activity.</text>
</comment>